<evidence type="ECO:0000259" key="1">
    <source>
        <dbReference type="Pfam" id="PF06904"/>
    </source>
</evidence>
<dbReference type="InterPro" id="IPR009683">
    <property type="entry name" value="Extensin-like_C"/>
</dbReference>
<proteinExistence type="predicted"/>
<dbReference type="RefSeq" id="WP_108389014.1">
    <property type="nucleotide sequence ID" value="NZ_QBUD01000024.1"/>
</dbReference>
<feature type="domain" description="Extensin-like C-terminal" evidence="1">
    <location>
        <begin position="130"/>
        <end position="283"/>
    </location>
</feature>
<protein>
    <recommendedName>
        <fullName evidence="1">Extensin-like C-terminal domain-containing protein</fullName>
    </recommendedName>
</protein>
<reference evidence="2 3" key="1">
    <citation type="submission" date="2018-04" db="EMBL/GenBank/DDBJ databases">
        <title>Genomic Encyclopedia of Archaeal and Bacterial Type Strains, Phase II (KMG-II): from individual species to whole genera.</title>
        <authorList>
            <person name="Goeker M."/>
        </authorList>
    </citation>
    <scope>NUCLEOTIDE SEQUENCE [LARGE SCALE GENOMIC DNA]</scope>
    <source>
        <strain evidence="2 3">DSM 29955</strain>
    </source>
</reference>
<accession>A0A2T6K5D7</accession>
<dbReference type="Pfam" id="PF06904">
    <property type="entry name" value="Extensin-like_C"/>
    <property type="match status" value="1"/>
</dbReference>
<dbReference type="Proteomes" id="UP000244523">
    <property type="component" value="Unassembled WGS sequence"/>
</dbReference>
<sequence>MIRWGAVLCLLATTVAAQETVRPVSRDVTPTIRPVARGAEAATIVFDTLRPIARPYLRPDLAYGASTLPQHRAEVGMFAFSPLALTQSQRPRPRPETIEAAARARRAARLRGQVCEDPAIQGEALGKLPGPGGCGIYSAVKVRSVAGVQLTPAARIDCVTARALKTWVTDGAIPAVGDTGGGVAGLRIIGSYSCRNRNSQRSGRLSEHANGRALDIAGIRLRSGREITVLTDWNKDGDGARLREMWRAACGPFGTVLGPEANRFHRDHFHFDTARYRRGSYCR</sequence>
<dbReference type="OrthoDB" id="9809788at2"/>
<name>A0A2T6K5D7_9RHOB</name>
<gene>
    <name evidence="2" type="ORF">C8N45_12413</name>
</gene>
<comment type="caution">
    <text evidence="2">The sequence shown here is derived from an EMBL/GenBank/DDBJ whole genome shotgun (WGS) entry which is preliminary data.</text>
</comment>
<keyword evidence="3" id="KW-1185">Reference proteome</keyword>
<dbReference type="EMBL" id="QBUD01000024">
    <property type="protein sequence ID" value="PUB09880.1"/>
    <property type="molecule type" value="Genomic_DNA"/>
</dbReference>
<evidence type="ECO:0000313" key="3">
    <source>
        <dbReference type="Proteomes" id="UP000244523"/>
    </source>
</evidence>
<organism evidence="2 3">
    <name type="scientific">Yoonia sediminilitoris</name>
    <dbReference type="NCBI Taxonomy" id="1286148"/>
    <lineage>
        <taxon>Bacteria</taxon>
        <taxon>Pseudomonadati</taxon>
        <taxon>Pseudomonadota</taxon>
        <taxon>Alphaproteobacteria</taxon>
        <taxon>Rhodobacterales</taxon>
        <taxon>Paracoccaceae</taxon>
        <taxon>Yoonia</taxon>
    </lineage>
</organism>
<dbReference type="AlphaFoldDB" id="A0A2T6K5D7"/>
<evidence type="ECO:0000313" key="2">
    <source>
        <dbReference type="EMBL" id="PUB09880.1"/>
    </source>
</evidence>